<dbReference type="GO" id="GO:0052689">
    <property type="term" value="F:carboxylic ester hydrolase activity"/>
    <property type="evidence" value="ECO:0007669"/>
    <property type="project" value="UniProtKB-ARBA"/>
</dbReference>
<feature type="signal peptide" evidence="2">
    <location>
        <begin position="1"/>
        <end position="21"/>
    </location>
</feature>
<dbReference type="Proteomes" id="UP001139028">
    <property type="component" value="Unassembled WGS sequence"/>
</dbReference>
<dbReference type="Pfam" id="PF08530">
    <property type="entry name" value="PepX_C"/>
    <property type="match status" value="1"/>
</dbReference>
<dbReference type="InterPro" id="IPR013736">
    <property type="entry name" value="Xaa-Pro_dipept_C"/>
</dbReference>
<sequence length="516" mass="57094">MNYKPLLALLSGALMSAHAWSAPEYIADVDITSFDGTVLDANLFVPETPAPAGGYPTVIFTNSWGLEKHQYHFQAKEMAENGYLVLSYSTRGFGQSEGLVDVAGDNSLSDVGVLIDWLEANYPVGKLGMAGISYGGGISLLSAAKHPRVDAVAALSGWADVIEALYPNETVNLVWGTLLVTSAFHKEAELEQVWSDLRSGQNLEQVTQFGAQRSAVSYVDEINQNGTAVLLSNNFADYLFKPNSMTDFYSLLEGPKKLMLNPGTHAITETLTGNNGHIWSTSFRWFDHHLKGENNGIDTEPKVDMTVRISNKLEQFEDYPVTEESTTWYLQPRFTLFNTARMDSDKYDGWSWTNEFHGGADTFAGTGIPLVSDALEGFGIPVYAPMIAINGYYAIEYKSPVQWETLKIRGEPKLEMWVEPSKEEVQLNLHLYDVGPLGLGRLITHAPITLHSEQTGKKQKIEVELFTTSYDVPAGHRVFLAIDTQGYVYQKPEDTNYTISVPYSSSKVSSLTVPHL</sequence>
<comment type="caution">
    <text evidence="4">The sequence shown here is derived from an EMBL/GenBank/DDBJ whole genome shotgun (WGS) entry which is preliminary data.</text>
</comment>
<dbReference type="PANTHER" id="PTHR22946:SF9">
    <property type="entry name" value="POLYKETIDE TRANSFERASE AF380"/>
    <property type="match status" value="1"/>
</dbReference>
<keyword evidence="5" id="KW-1185">Reference proteome</keyword>
<keyword evidence="1 4" id="KW-0378">Hydrolase</keyword>
<dbReference type="GO" id="GO:0008239">
    <property type="term" value="F:dipeptidyl-peptidase activity"/>
    <property type="evidence" value="ECO:0007669"/>
    <property type="project" value="InterPro"/>
</dbReference>
<dbReference type="SMART" id="SM00939">
    <property type="entry name" value="PepX_C"/>
    <property type="match status" value="1"/>
</dbReference>
<dbReference type="RefSeq" id="WP_252471317.1">
    <property type="nucleotide sequence ID" value="NZ_JALBWM010000098.1"/>
</dbReference>
<dbReference type="InterPro" id="IPR008979">
    <property type="entry name" value="Galactose-bd-like_sf"/>
</dbReference>
<evidence type="ECO:0000256" key="2">
    <source>
        <dbReference type="SAM" id="SignalP"/>
    </source>
</evidence>
<dbReference type="PANTHER" id="PTHR22946">
    <property type="entry name" value="DIENELACTONE HYDROLASE DOMAIN-CONTAINING PROTEIN-RELATED"/>
    <property type="match status" value="1"/>
</dbReference>
<evidence type="ECO:0000259" key="3">
    <source>
        <dbReference type="SMART" id="SM00939"/>
    </source>
</evidence>
<dbReference type="Gene3D" id="2.60.120.260">
    <property type="entry name" value="Galactose-binding domain-like"/>
    <property type="match status" value="1"/>
</dbReference>
<organism evidence="4 5">
    <name type="scientific">Microbulbifer okhotskensis</name>
    <dbReference type="NCBI Taxonomy" id="2926617"/>
    <lineage>
        <taxon>Bacteria</taxon>
        <taxon>Pseudomonadati</taxon>
        <taxon>Pseudomonadota</taxon>
        <taxon>Gammaproteobacteria</taxon>
        <taxon>Cellvibrionales</taxon>
        <taxon>Microbulbiferaceae</taxon>
        <taxon>Microbulbifer</taxon>
    </lineage>
</organism>
<proteinExistence type="predicted"/>
<name>A0A9X2EUD0_9GAMM</name>
<dbReference type="InterPro" id="IPR029058">
    <property type="entry name" value="AB_hydrolase_fold"/>
</dbReference>
<dbReference type="SUPFAM" id="SSF53474">
    <property type="entry name" value="alpha/beta-Hydrolases"/>
    <property type="match status" value="1"/>
</dbReference>
<dbReference type="AlphaFoldDB" id="A0A9X2EUD0"/>
<dbReference type="Pfam" id="PF02129">
    <property type="entry name" value="Peptidase_S15"/>
    <property type="match status" value="1"/>
</dbReference>
<gene>
    <name evidence="4" type="ORF">MO867_16960</name>
</gene>
<dbReference type="EMBL" id="JALBWM010000098">
    <property type="protein sequence ID" value="MCO1336023.1"/>
    <property type="molecule type" value="Genomic_DNA"/>
</dbReference>
<evidence type="ECO:0000256" key="1">
    <source>
        <dbReference type="ARBA" id="ARBA00022801"/>
    </source>
</evidence>
<accession>A0A9X2EUD0</accession>
<dbReference type="Gene3D" id="3.40.50.1820">
    <property type="entry name" value="alpha/beta hydrolase"/>
    <property type="match status" value="1"/>
</dbReference>
<evidence type="ECO:0000313" key="4">
    <source>
        <dbReference type="EMBL" id="MCO1336023.1"/>
    </source>
</evidence>
<feature type="domain" description="Xaa-Pro dipeptidyl-peptidase C-terminal" evidence="3">
    <location>
        <begin position="283"/>
        <end position="509"/>
    </location>
</feature>
<dbReference type="SUPFAM" id="SSF49785">
    <property type="entry name" value="Galactose-binding domain-like"/>
    <property type="match status" value="1"/>
</dbReference>
<feature type="chain" id="PRO_5040984359" evidence="2">
    <location>
        <begin position="22"/>
        <end position="516"/>
    </location>
</feature>
<dbReference type="InterPro" id="IPR050261">
    <property type="entry name" value="FrsA_esterase"/>
</dbReference>
<reference evidence="4" key="1">
    <citation type="journal article" date="2022" name="Arch. Microbiol.">
        <title>Microbulbifer okhotskensis sp. nov., isolated from a deep bottom sediment of the Okhotsk Sea.</title>
        <authorList>
            <person name="Romanenko L."/>
            <person name="Kurilenko V."/>
            <person name="Otstavnykh N."/>
            <person name="Velansky P."/>
            <person name="Isaeva M."/>
            <person name="Mikhailov V."/>
        </authorList>
    </citation>
    <scope>NUCLEOTIDE SEQUENCE</scope>
    <source>
        <strain evidence="4">OS29</strain>
    </source>
</reference>
<protein>
    <submittedName>
        <fullName evidence="4">Alpha/beta fold hydrolase</fullName>
    </submittedName>
</protein>
<evidence type="ECO:0000313" key="5">
    <source>
        <dbReference type="Proteomes" id="UP001139028"/>
    </source>
</evidence>
<dbReference type="InterPro" id="IPR000383">
    <property type="entry name" value="Xaa-Pro-like_dom"/>
</dbReference>
<keyword evidence="2" id="KW-0732">Signal</keyword>